<accession>A0AA97F9N2</accession>
<keyword evidence="2" id="KW-1185">Reference proteome</keyword>
<organism evidence="1 2">
    <name type="scientific">Alterisphingorhabdus coralli</name>
    <dbReference type="NCBI Taxonomy" id="3071408"/>
    <lineage>
        <taxon>Bacteria</taxon>
        <taxon>Pseudomonadati</taxon>
        <taxon>Pseudomonadota</taxon>
        <taxon>Alphaproteobacteria</taxon>
        <taxon>Sphingomonadales</taxon>
        <taxon>Sphingomonadaceae</taxon>
        <taxon>Alterisphingorhabdus (ex Yan et al. 2024)</taxon>
    </lineage>
</organism>
<dbReference type="InterPro" id="IPR029063">
    <property type="entry name" value="SAM-dependent_MTases_sf"/>
</dbReference>
<evidence type="ECO:0000313" key="1">
    <source>
        <dbReference type="EMBL" id="WOE75040.1"/>
    </source>
</evidence>
<dbReference type="EMBL" id="CP136594">
    <property type="protein sequence ID" value="WOE75040.1"/>
    <property type="molecule type" value="Genomic_DNA"/>
</dbReference>
<protein>
    <recommendedName>
        <fullName evidence="3">Methyltransferase type 11 domain-containing protein</fullName>
    </recommendedName>
</protein>
<gene>
    <name evidence="1" type="ORF">RB602_14585</name>
</gene>
<dbReference type="RefSeq" id="WP_317081595.1">
    <property type="nucleotide sequence ID" value="NZ_CP136594.1"/>
</dbReference>
<sequence>MVESTPLKLNLGCGYNKLQGFVNVDSAKDCNPDQLVDLESFPWPWDDDSVDEIRMSHVLEHLGQAPEVYLKIMCEIYRICVADAVIHITVPHHRHDNFHSDPTHVRAVTPLGLALFDRQQCEAWIAGGYSNTPLALYCGVDFVTEEVINDLDPAWQQRLQDGSTDVATIEFHAQHGSNVIAQTRFRLRVRKQVPERDSA</sequence>
<dbReference type="KEGG" id="acoa:RB602_14585"/>
<evidence type="ECO:0008006" key="3">
    <source>
        <dbReference type="Google" id="ProtNLM"/>
    </source>
</evidence>
<dbReference type="Gene3D" id="3.40.50.150">
    <property type="entry name" value="Vaccinia Virus protein VP39"/>
    <property type="match status" value="1"/>
</dbReference>
<proteinExistence type="predicted"/>
<reference evidence="1 2" key="1">
    <citation type="submission" date="2023-10" db="EMBL/GenBank/DDBJ databases">
        <title>Complete genome sequence of a Sphingomonadaceae bacterium.</title>
        <authorList>
            <person name="Yan C."/>
        </authorList>
    </citation>
    <scope>NUCLEOTIDE SEQUENCE [LARGE SCALE GENOMIC DNA]</scope>
    <source>
        <strain evidence="1 2">SCSIO 66989</strain>
    </source>
</reference>
<dbReference type="SUPFAM" id="SSF53335">
    <property type="entry name" value="S-adenosyl-L-methionine-dependent methyltransferases"/>
    <property type="match status" value="1"/>
</dbReference>
<dbReference type="Proteomes" id="UP001302429">
    <property type="component" value="Chromosome"/>
</dbReference>
<name>A0AA97F9N2_9SPHN</name>
<dbReference type="AlphaFoldDB" id="A0AA97F9N2"/>
<evidence type="ECO:0000313" key="2">
    <source>
        <dbReference type="Proteomes" id="UP001302429"/>
    </source>
</evidence>